<dbReference type="PANTHER" id="PTHR22911">
    <property type="entry name" value="ACYL-MALONYL CONDENSING ENZYME-RELATED"/>
    <property type="match status" value="1"/>
</dbReference>
<dbReference type="GO" id="GO:0016020">
    <property type="term" value="C:membrane"/>
    <property type="evidence" value="ECO:0007669"/>
    <property type="project" value="InterPro"/>
</dbReference>
<keyword evidence="1" id="KW-1133">Transmembrane helix</keyword>
<feature type="transmembrane region" description="Helical" evidence="1">
    <location>
        <begin position="182"/>
        <end position="202"/>
    </location>
</feature>
<dbReference type="SUPFAM" id="SSF103481">
    <property type="entry name" value="Multidrug resistance efflux transporter EmrE"/>
    <property type="match status" value="2"/>
</dbReference>
<evidence type="ECO:0000313" key="4">
    <source>
        <dbReference type="Proteomes" id="UP000886602"/>
    </source>
</evidence>
<feature type="transmembrane region" description="Helical" evidence="1">
    <location>
        <begin position="43"/>
        <end position="62"/>
    </location>
</feature>
<feature type="transmembrane region" description="Helical" evidence="1">
    <location>
        <begin position="12"/>
        <end position="37"/>
    </location>
</feature>
<dbReference type="PANTHER" id="PTHR22911:SF103">
    <property type="entry name" value="BLR2811 PROTEIN"/>
    <property type="match status" value="1"/>
</dbReference>
<feature type="transmembrane region" description="Helical" evidence="1">
    <location>
        <begin position="127"/>
        <end position="143"/>
    </location>
</feature>
<dbReference type="Pfam" id="PF00892">
    <property type="entry name" value="EamA"/>
    <property type="match status" value="2"/>
</dbReference>
<feature type="transmembrane region" description="Helical" evidence="1">
    <location>
        <begin position="266"/>
        <end position="284"/>
    </location>
</feature>
<evidence type="ECO:0000256" key="1">
    <source>
        <dbReference type="SAM" id="Phobius"/>
    </source>
</evidence>
<dbReference type="InterPro" id="IPR000620">
    <property type="entry name" value="EamA_dom"/>
</dbReference>
<feature type="transmembrane region" description="Helical" evidence="1">
    <location>
        <begin position="149"/>
        <end position="170"/>
    </location>
</feature>
<feature type="transmembrane region" description="Helical" evidence="1">
    <location>
        <begin position="241"/>
        <end position="260"/>
    </location>
</feature>
<organism evidence="3 4">
    <name type="scientific">Candidatus Propionivibrio dominans</name>
    <dbReference type="NCBI Taxonomy" id="2954373"/>
    <lineage>
        <taxon>Bacteria</taxon>
        <taxon>Pseudomonadati</taxon>
        <taxon>Pseudomonadota</taxon>
        <taxon>Betaproteobacteria</taxon>
        <taxon>Rhodocyclales</taxon>
        <taxon>Rhodocyclaceae</taxon>
        <taxon>Propionivibrio</taxon>
    </lineage>
</organism>
<sequence length="291" mass="31629">MRLRPHHSAQGVILFLTAIFLFAVLDATAKYLTAFFAVPLLVWARYFVHLVFMLVAIAPGMGREIVITQRPWLMTFRALMLVGVTLLVQLAFRTLPLAETTAIVFVTPLLVALLAGPLLGEKLQARSWLATITGFCGVLLIARPGGAMFGIGIVYALGGALCYAIYQILTRKLSASEPPLRQLFYTALVGTVAMSFVLPAYWSGTLPTLKQALLIASLGFYGGTGHFLLIRAFREAPASTLSPLLYVQLIWAMLLGWIVFGQLPDLPAVVGMLIIGASGLSLVLRRSPDRN</sequence>
<reference evidence="3" key="1">
    <citation type="submission" date="2020-10" db="EMBL/GenBank/DDBJ databases">
        <title>Connecting structure to function with the recovery of over 1000 high-quality activated sludge metagenome-assembled genomes encoding full-length rRNA genes using long-read sequencing.</title>
        <authorList>
            <person name="Singleton C.M."/>
            <person name="Petriglieri F."/>
            <person name="Kristensen J.M."/>
            <person name="Kirkegaard R.H."/>
            <person name="Michaelsen T.Y."/>
            <person name="Andersen M.H."/>
            <person name="Karst S.M."/>
            <person name="Dueholm M.S."/>
            <person name="Nielsen P.H."/>
            <person name="Albertsen M."/>
        </authorList>
    </citation>
    <scope>NUCLEOTIDE SEQUENCE</scope>
    <source>
        <strain evidence="3">EsbW_18-Q3-R4-48_MAXAC.044</strain>
    </source>
</reference>
<protein>
    <submittedName>
        <fullName evidence="3">DMT family transporter</fullName>
    </submittedName>
</protein>
<feature type="transmembrane region" description="Helical" evidence="1">
    <location>
        <begin position="208"/>
        <end position="229"/>
    </location>
</feature>
<dbReference type="Proteomes" id="UP000886602">
    <property type="component" value="Unassembled WGS sequence"/>
</dbReference>
<name>A0A9D7FHA9_9RHOO</name>
<proteinExistence type="predicted"/>
<dbReference type="AlphaFoldDB" id="A0A9D7FHA9"/>
<keyword evidence="1" id="KW-0812">Transmembrane</keyword>
<feature type="transmembrane region" description="Helical" evidence="1">
    <location>
        <begin position="74"/>
        <end position="95"/>
    </location>
</feature>
<gene>
    <name evidence="3" type="ORF">IPJ48_01960</name>
</gene>
<evidence type="ECO:0000313" key="3">
    <source>
        <dbReference type="EMBL" id="MBK7421946.1"/>
    </source>
</evidence>
<comment type="caution">
    <text evidence="3">The sequence shown here is derived from an EMBL/GenBank/DDBJ whole genome shotgun (WGS) entry which is preliminary data.</text>
</comment>
<feature type="domain" description="EamA" evidence="2">
    <location>
        <begin position="11"/>
        <end position="142"/>
    </location>
</feature>
<dbReference type="EMBL" id="JADJNC010000003">
    <property type="protein sequence ID" value="MBK7421946.1"/>
    <property type="molecule type" value="Genomic_DNA"/>
</dbReference>
<feature type="transmembrane region" description="Helical" evidence="1">
    <location>
        <begin position="101"/>
        <end position="120"/>
    </location>
</feature>
<feature type="domain" description="EamA" evidence="2">
    <location>
        <begin position="151"/>
        <end position="278"/>
    </location>
</feature>
<dbReference type="InterPro" id="IPR037185">
    <property type="entry name" value="EmrE-like"/>
</dbReference>
<keyword evidence="1" id="KW-0472">Membrane</keyword>
<evidence type="ECO:0000259" key="2">
    <source>
        <dbReference type="Pfam" id="PF00892"/>
    </source>
</evidence>
<accession>A0A9D7FHA9</accession>